<protein>
    <submittedName>
        <fullName evidence="1">F-box-like domain-containing protein</fullName>
    </submittedName>
</protein>
<reference evidence="1 2" key="1">
    <citation type="submission" date="2023-01" db="EMBL/GenBank/DDBJ databases">
        <title>Analysis of 21 Apiospora genomes using comparative genomics revels a genus with tremendous synthesis potential of carbohydrate active enzymes and secondary metabolites.</title>
        <authorList>
            <person name="Sorensen T."/>
        </authorList>
    </citation>
    <scope>NUCLEOTIDE SEQUENCE [LARGE SCALE GENOMIC DNA]</scope>
    <source>
        <strain evidence="1 2">CBS 83171</strain>
    </source>
</reference>
<evidence type="ECO:0000313" key="1">
    <source>
        <dbReference type="EMBL" id="KAK8073082.1"/>
    </source>
</evidence>
<name>A0ABR1VPE5_9PEZI</name>
<comment type="caution">
    <text evidence="1">The sequence shown here is derived from an EMBL/GenBank/DDBJ whole genome shotgun (WGS) entry which is preliminary data.</text>
</comment>
<dbReference type="Gene3D" id="3.80.10.10">
    <property type="entry name" value="Ribonuclease Inhibitor"/>
    <property type="match status" value="1"/>
</dbReference>
<evidence type="ECO:0000313" key="2">
    <source>
        <dbReference type="Proteomes" id="UP001446871"/>
    </source>
</evidence>
<dbReference type="EMBL" id="JAQQWM010000003">
    <property type="protein sequence ID" value="KAK8073082.1"/>
    <property type="molecule type" value="Genomic_DNA"/>
</dbReference>
<organism evidence="1 2">
    <name type="scientific">Apiospora saccharicola</name>
    <dbReference type="NCBI Taxonomy" id="335842"/>
    <lineage>
        <taxon>Eukaryota</taxon>
        <taxon>Fungi</taxon>
        <taxon>Dikarya</taxon>
        <taxon>Ascomycota</taxon>
        <taxon>Pezizomycotina</taxon>
        <taxon>Sordariomycetes</taxon>
        <taxon>Xylariomycetidae</taxon>
        <taxon>Amphisphaeriales</taxon>
        <taxon>Apiosporaceae</taxon>
        <taxon>Apiospora</taxon>
    </lineage>
</organism>
<accession>A0ABR1VPE5</accession>
<dbReference type="Proteomes" id="UP001446871">
    <property type="component" value="Unassembled WGS sequence"/>
</dbReference>
<dbReference type="InterPro" id="IPR032675">
    <property type="entry name" value="LRR_dom_sf"/>
</dbReference>
<sequence>MVSMLEKLPWEVADLIRQQLDTGSILHLRLASKACKAKLANSFSRLFAHQIVPLTPAGLARFDKIVSRPETRFGLRTLTFVCLYYQKKLEGPGWGSTSSIQSQPDGRAALPWPKAPGLGSLVVESIDELVVLDGTAVHQKLTDALKRLSGMELEAISLEARVVVGKSRRCVGPEDVDHLDWRLLWARAVQAYRILMSAMARSQVHVRKLGLYRDTMKCSIPTNEFVAPLSYFQTEGFAKVAENIKSLYLSLSTKLLPMRFHRGGLYSWPDDYFTPEEIPSAERDTVTRLKDVAEFIRDMPQLESLDLHLFLASGFLKADATPTTERLLRQVMCKGGFPNLIILRLQGLPLSKTTLQQCIYHHPRLQHLKLRNIFLTDTDAVWDETLMKILAGGRSITNIELSHLWQRMGPVWDAAPGCIPGEEHPVRYGFTLWQVGGGGSERALSSYKAEDRGEPRTIEVMYEPGIQNKVLGWRGDYGKGHKFREENGPLGAYS</sequence>
<keyword evidence="2" id="KW-1185">Reference proteome</keyword>
<proteinExistence type="predicted"/>
<gene>
    <name evidence="1" type="ORF">PG996_006430</name>
</gene>
<dbReference type="SUPFAM" id="SSF52047">
    <property type="entry name" value="RNI-like"/>
    <property type="match status" value="1"/>
</dbReference>